<dbReference type="InterPro" id="IPR007450">
    <property type="entry name" value="BamE_dom"/>
</dbReference>
<dbReference type="PROSITE" id="PS51257">
    <property type="entry name" value="PROKAR_LIPOPROTEIN"/>
    <property type="match status" value="1"/>
</dbReference>
<sequence>MRGRGVTANMRTVAVMALAVAAFSGCTAQYRNHGYIPPEEELARIVPGIDTRATVEDVVGVPTSESMLADRGYYWVSSRMRSFAWQRPEVVQRQVVAISFDPGGVVQGVERYGLEDGRVVPITRRVTDNADSDIGFIRRLFGNIGGLQLSDLANRN</sequence>
<feature type="signal peptide" evidence="3">
    <location>
        <begin position="1"/>
        <end position="28"/>
    </location>
</feature>
<evidence type="ECO:0000256" key="3">
    <source>
        <dbReference type="SAM" id="SignalP"/>
    </source>
</evidence>
<evidence type="ECO:0000256" key="1">
    <source>
        <dbReference type="ARBA" id="ARBA00022729"/>
    </source>
</evidence>
<dbReference type="Gene3D" id="3.30.1450.10">
    <property type="match status" value="1"/>
</dbReference>
<dbReference type="Proteomes" id="UP000325289">
    <property type="component" value="Unassembled WGS sequence"/>
</dbReference>
<reference evidence="5 6" key="1">
    <citation type="submission" date="2016-10" db="EMBL/GenBank/DDBJ databases">
        <authorList>
            <person name="Varghese N."/>
            <person name="Submissions S."/>
        </authorList>
    </citation>
    <scope>NUCLEOTIDE SEQUENCE [LARGE SCALE GENOMIC DNA]</scope>
    <source>
        <strain evidence="6">YIM D21,KCTC 23444,ACCC 10710</strain>
    </source>
</reference>
<dbReference type="InterPro" id="IPR037873">
    <property type="entry name" value="BamE-like"/>
</dbReference>
<protein>
    <submittedName>
        <fullName evidence="5">Outer membrane protein assembly factor BamE, lipoprotein component of the BamABCDE complex</fullName>
    </submittedName>
</protein>
<feature type="chain" id="PRO_5009301973" evidence="3">
    <location>
        <begin position="29"/>
        <end position="156"/>
    </location>
</feature>
<keyword evidence="1 3" id="KW-0732">Signal</keyword>
<accession>A0A1I1WSI5</accession>
<evidence type="ECO:0000313" key="6">
    <source>
        <dbReference type="Proteomes" id="UP000325289"/>
    </source>
</evidence>
<keyword evidence="2" id="KW-0472">Membrane</keyword>
<feature type="domain" description="Outer membrane protein assembly factor BamE" evidence="4">
    <location>
        <begin position="34"/>
        <end position="108"/>
    </location>
</feature>
<dbReference type="Pfam" id="PF04355">
    <property type="entry name" value="BamE"/>
    <property type="match status" value="1"/>
</dbReference>
<dbReference type="GO" id="GO:0019867">
    <property type="term" value="C:outer membrane"/>
    <property type="evidence" value="ECO:0007669"/>
    <property type="project" value="InterPro"/>
</dbReference>
<evidence type="ECO:0000313" key="5">
    <source>
        <dbReference type="EMBL" id="SFD98155.1"/>
    </source>
</evidence>
<keyword evidence="5" id="KW-0449">Lipoprotein</keyword>
<proteinExistence type="predicted"/>
<name>A0A1I1WSI5_9RHOB</name>
<dbReference type="EMBL" id="FOMS01000005">
    <property type="protein sequence ID" value="SFD98155.1"/>
    <property type="molecule type" value="Genomic_DNA"/>
</dbReference>
<evidence type="ECO:0000259" key="4">
    <source>
        <dbReference type="Pfam" id="PF04355"/>
    </source>
</evidence>
<dbReference type="AlphaFoldDB" id="A0A1I1WSI5"/>
<keyword evidence="6" id="KW-1185">Reference proteome</keyword>
<gene>
    <name evidence="5" type="ORF">SAMN04515678_10580</name>
</gene>
<organism evidence="5 6">
    <name type="scientific">Roseivivax sediminis</name>
    <dbReference type="NCBI Taxonomy" id="936889"/>
    <lineage>
        <taxon>Bacteria</taxon>
        <taxon>Pseudomonadati</taxon>
        <taxon>Pseudomonadota</taxon>
        <taxon>Alphaproteobacteria</taxon>
        <taxon>Rhodobacterales</taxon>
        <taxon>Roseobacteraceae</taxon>
        <taxon>Roseivivax</taxon>
    </lineage>
</organism>
<evidence type="ECO:0000256" key="2">
    <source>
        <dbReference type="ARBA" id="ARBA00023136"/>
    </source>
</evidence>